<evidence type="ECO:0000256" key="3">
    <source>
        <dbReference type="ARBA" id="ARBA00022475"/>
    </source>
</evidence>
<evidence type="ECO:0000256" key="4">
    <source>
        <dbReference type="ARBA" id="ARBA00022692"/>
    </source>
</evidence>
<evidence type="ECO:0000256" key="5">
    <source>
        <dbReference type="ARBA" id="ARBA00022989"/>
    </source>
</evidence>
<feature type="transmembrane region" description="Helical" evidence="7">
    <location>
        <begin position="77"/>
        <end position="96"/>
    </location>
</feature>
<evidence type="ECO:0000259" key="8">
    <source>
        <dbReference type="PROSITE" id="PS50850"/>
    </source>
</evidence>
<feature type="transmembrane region" description="Helical" evidence="7">
    <location>
        <begin position="247"/>
        <end position="268"/>
    </location>
</feature>
<feature type="transmembrane region" description="Helical" evidence="7">
    <location>
        <begin position="161"/>
        <end position="182"/>
    </location>
</feature>
<dbReference type="PROSITE" id="PS50850">
    <property type="entry name" value="MFS"/>
    <property type="match status" value="1"/>
</dbReference>
<dbReference type="RefSeq" id="WP_151011605.1">
    <property type="nucleotide sequence ID" value="NZ_WAAR01000014.1"/>
</dbReference>
<keyword evidence="10" id="KW-1185">Reference proteome</keyword>
<feature type="non-terminal residue" evidence="9">
    <location>
        <position position="411"/>
    </location>
</feature>
<feature type="domain" description="Major facilitator superfamily (MFS) profile" evidence="8">
    <location>
        <begin position="12"/>
        <end position="394"/>
    </location>
</feature>
<dbReference type="SUPFAM" id="SSF103473">
    <property type="entry name" value="MFS general substrate transporter"/>
    <property type="match status" value="1"/>
</dbReference>
<evidence type="ECO:0000256" key="7">
    <source>
        <dbReference type="SAM" id="Phobius"/>
    </source>
</evidence>
<protein>
    <submittedName>
        <fullName evidence="9">MFS transporter</fullName>
    </submittedName>
</protein>
<dbReference type="PANTHER" id="PTHR23517">
    <property type="entry name" value="RESISTANCE PROTEIN MDTM, PUTATIVE-RELATED-RELATED"/>
    <property type="match status" value="1"/>
</dbReference>
<feature type="transmembrane region" description="Helical" evidence="7">
    <location>
        <begin position="305"/>
        <end position="326"/>
    </location>
</feature>
<feature type="transmembrane region" description="Helical" evidence="7">
    <location>
        <begin position="136"/>
        <end position="155"/>
    </location>
</feature>
<keyword evidence="2" id="KW-0813">Transport</keyword>
<evidence type="ECO:0000313" key="9">
    <source>
        <dbReference type="EMBL" id="KAB1118040.1"/>
    </source>
</evidence>
<keyword evidence="6 7" id="KW-0472">Membrane</keyword>
<dbReference type="EMBL" id="WAAR01000014">
    <property type="protein sequence ID" value="KAB1118040.1"/>
    <property type="molecule type" value="Genomic_DNA"/>
</dbReference>
<dbReference type="Pfam" id="PF07690">
    <property type="entry name" value="MFS_1"/>
    <property type="match status" value="1"/>
</dbReference>
<keyword evidence="3" id="KW-1003">Cell membrane</keyword>
<feature type="transmembrane region" description="Helical" evidence="7">
    <location>
        <begin position="338"/>
        <end position="363"/>
    </location>
</feature>
<feature type="transmembrane region" description="Helical" evidence="7">
    <location>
        <begin position="214"/>
        <end position="235"/>
    </location>
</feature>
<evidence type="ECO:0000313" key="10">
    <source>
        <dbReference type="Proteomes" id="UP000471364"/>
    </source>
</evidence>
<dbReference type="InterPro" id="IPR020846">
    <property type="entry name" value="MFS_dom"/>
</dbReference>
<organism evidence="9 10">
    <name type="scientific">Micromonospora aurantiaca</name>
    <name type="common">nom. illeg.</name>
    <dbReference type="NCBI Taxonomy" id="47850"/>
    <lineage>
        <taxon>Bacteria</taxon>
        <taxon>Bacillati</taxon>
        <taxon>Actinomycetota</taxon>
        <taxon>Actinomycetes</taxon>
        <taxon>Micromonosporales</taxon>
        <taxon>Micromonosporaceae</taxon>
        <taxon>Micromonospora</taxon>
    </lineage>
</organism>
<feature type="transmembrane region" description="Helical" evidence="7">
    <location>
        <begin position="21"/>
        <end position="38"/>
    </location>
</feature>
<dbReference type="PANTHER" id="PTHR23517:SF2">
    <property type="entry name" value="MULTIDRUG RESISTANCE PROTEIN MDTH"/>
    <property type="match status" value="1"/>
</dbReference>
<feature type="transmembrane region" description="Helical" evidence="7">
    <location>
        <begin position="369"/>
        <end position="387"/>
    </location>
</feature>
<comment type="subcellular location">
    <subcellularLocation>
        <location evidence="1">Cell membrane</location>
        <topology evidence="1">Multi-pass membrane protein</topology>
    </subcellularLocation>
</comment>
<keyword evidence="4 7" id="KW-0812">Transmembrane</keyword>
<sequence>MWLSRFRALPRPLRMLVLASFINRAGMFVFPLLAVYLVRSRGLSTGEAGVLISVGSTGLLAGSLLSGPVCARAGRRAALVSSLLLNAAGYLGLAVLDGPPWTYAALLFVALVGMGMFAPAANTLIADLAEPEQRPFAYTVSYIANNLGMGVGPLLGGLAAAYSYGLMFAGNILLGLLAALTIRLSVPADTGRDAAGTPAKTGLRRAALRRDLDVAVLVVLSFCYVAPLIGLEYTLPLAVTGVLNSSVAVVGAVYTINSIVVVGAGMLIEKRIKAYPTRTLLVVAGLLWSAGMAVLVFAFSLPAVLLSTVVWTLGEIIASVVVPTYIADHVEPRRVSAFMALNGFVLSSARLVVPMGLGFVWQAHGHQPVLLLLLLTPLAGVVAFAALRIRPEARPVPEPAAPAPARYPQSG</sequence>
<comment type="caution">
    <text evidence="9">The sequence shown here is derived from an EMBL/GenBank/DDBJ whole genome shotgun (WGS) entry which is preliminary data.</text>
</comment>
<keyword evidence="5 7" id="KW-1133">Transmembrane helix</keyword>
<evidence type="ECO:0000256" key="2">
    <source>
        <dbReference type="ARBA" id="ARBA00022448"/>
    </source>
</evidence>
<proteinExistence type="predicted"/>
<feature type="transmembrane region" description="Helical" evidence="7">
    <location>
        <begin position="50"/>
        <end position="70"/>
    </location>
</feature>
<gene>
    <name evidence="9" type="ORF">F6X54_05050</name>
</gene>
<feature type="transmembrane region" description="Helical" evidence="7">
    <location>
        <begin position="102"/>
        <end position="124"/>
    </location>
</feature>
<accession>A0ABQ6UND8</accession>
<dbReference type="Gene3D" id="1.20.1250.20">
    <property type="entry name" value="MFS general substrate transporter like domains"/>
    <property type="match status" value="1"/>
</dbReference>
<dbReference type="InterPro" id="IPR036259">
    <property type="entry name" value="MFS_trans_sf"/>
</dbReference>
<dbReference type="InterPro" id="IPR050171">
    <property type="entry name" value="MFS_Transporters"/>
</dbReference>
<name>A0ABQ6UND8_9ACTN</name>
<reference evidence="9 10" key="1">
    <citation type="submission" date="2019-09" db="EMBL/GenBank/DDBJ databases">
        <title>High taxonomic diversity of Micromonospora strains isolated from Medicago sativa nodules in different geographical locations.</title>
        <authorList>
            <person name="Martinez-Hidalgo P."/>
            <person name="Flores-Felix J.D."/>
            <person name="Velazquez E."/>
            <person name="Brau L."/>
            <person name="Trujillo M.E."/>
            <person name="Martinez-Molina E."/>
        </authorList>
    </citation>
    <scope>NUCLEOTIDE SEQUENCE [LARGE SCALE GENOMIC DNA]</scope>
    <source>
        <strain evidence="9 10">ALFB5</strain>
    </source>
</reference>
<evidence type="ECO:0000256" key="6">
    <source>
        <dbReference type="ARBA" id="ARBA00023136"/>
    </source>
</evidence>
<feature type="transmembrane region" description="Helical" evidence="7">
    <location>
        <begin position="280"/>
        <end position="299"/>
    </location>
</feature>
<dbReference type="InterPro" id="IPR011701">
    <property type="entry name" value="MFS"/>
</dbReference>
<evidence type="ECO:0000256" key="1">
    <source>
        <dbReference type="ARBA" id="ARBA00004651"/>
    </source>
</evidence>
<dbReference type="Proteomes" id="UP000471364">
    <property type="component" value="Unassembled WGS sequence"/>
</dbReference>